<evidence type="ECO:0000256" key="1">
    <source>
        <dbReference type="SAM" id="MobiDB-lite"/>
    </source>
</evidence>
<reference evidence="2" key="1">
    <citation type="journal article" date="2022" name="bioRxiv">
        <title>Sequencing and chromosome-scale assembly of the giantPleurodeles waltlgenome.</title>
        <authorList>
            <person name="Brown T."/>
            <person name="Elewa A."/>
            <person name="Iarovenko S."/>
            <person name="Subramanian E."/>
            <person name="Araus A.J."/>
            <person name="Petzold A."/>
            <person name="Susuki M."/>
            <person name="Suzuki K.-i.T."/>
            <person name="Hayashi T."/>
            <person name="Toyoda A."/>
            <person name="Oliveira C."/>
            <person name="Osipova E."/>
            <person name="Leigh N.D."/>
            <person name="Simon A."/>
            <person name="Yun M.H."/>
        </authorList>
    </citation>
    <scope>NUCLEOTIDE SEQUENCE</scope>
    <source>
        <strain evidence="2">20211129_DDA</strain>
        <tissue evidence="2">Liver</tissue>
    </source>
</reference>
<evidence type="ECO:0000313" key="3">
    <source>
        <dbReference type="Proteomes" id="UP001066276"/>
    </source>
</evidence>
<dbReference type="AlphaFoldDB" id="A0AAV7V6W8"/>
<accession>A0AAV7V6W8</accession>
<proteinExistence type="predicted"/>
<feature type="region of interest" description="Disordered" evidence="1">
    <location>
        <begin position="37"/>
        <end position="60"/>
    </location>
</feature>
<gene>
    <name evidence="2" type="ORF">NDU88_001116</name>
</gene>
<protein>
    <submittedName>
        <fullName evidence="2">Uncharacterized protein</fullName>
    </submittedName>
</protein>
<organism evidence="2 3">
    <name type="scientific">Pleurodeles waltl</name>
    <name type="common">Iberian ribbed newt</name>
    <dbReference type="NCBI Taxonomy" id="8319"/>
    <lineage>
        <taxon>Eukaryota</taxon>
        <taxon>Metazoa</taxon>
        <taxon>Chordata</taxon>
        <taxon>Craniata</taxon>
        <taxon>Vertebrata</taxon>
        <taxon>Euteleostomi</taxon>
        <taxon>Amphibia</taxon>
        <taxon>Batrachia</taxon>
        <taxon>Caudata</taxon>
        <taxon>Salamandroidea</taxon>
        <taxon>Salamandridae</taxon>
        <taxon>Pleurodelinae</taxon>
        <taxon>Pleurodeles</taxon>
    </lineage>
</organism>
<name>A0AAV7V6W8_PLEWA</name>
<dbReference type="EMBL" id="JANPWB010000003">
    <property type="protein sequence ID" value="KAJ1197254.1"/>
    <property type="molecule type" value="Genomic_DNA"/>
</dbReference>
<comment type="caution">
    <text evidence="2">The sequence shown here is derived from an EMBL/GenBank/DDBJ whole genome shotgun (WGS) entry which is preliminary data.</text>
</comment>
<sequence length="86" mass="9410">MCVPSSPRVARTNLRCQWATSGIQGLRAVPRGSTQLPLRFGRGTQPPRTPATRHKTAGSLSRCRDVARALNNKGARLHFGPLLLEH</sequence>
<keyword evidence="3" id="KW-1185">Reference proteome</keyword>
<evidence type="ECO:0000313" key="2">
    <source>
        <dbReference type="EMBL" id="KAJ1197254.1"/>
    </source>
</evidence>
<dbReference type="Proteomes" id="UP001066276">
    <property type="component" value="Chromosome 2_1"/>
</dbReference>